<sequence>MTMKQLVEDARSRVTAVSPADATAVAQLTGMRRTGRVHVLCTSGGRGHLCADTLDAMGYESDLIEGGLCPPEWPRAFPSRAEAWQG</sequence>
<dbReference type="RefSeq" id="WP_390259061.1">
    <property type="nucleotide sequence ID" value="NZ_JBHUGH010000002.1"/>
</dbReference>
<proteinExistence type="predicted"/>
<evidence type="ECO:0000313" key="2">
    <source>
        <dbReference type="Proteomes" id="UP001597353"/>
    </source>
</evidence>
<keyword evidence="2" id="KW-1185">Reference proteome</keyword>
<evidence type="ECO:0000313" key="1">
    <source>
        <dbReference type="EMBL" id="MFD1910990.1"/>
    </source>
</evidence>
<name>A0ABW4S081_9RHOB</name>
<dbReference type="EMBL" id="JBHUGH010000002">
    <property type="protein sequence ID" value="MFD1910990.1"/>
    <property type="molecule type" value="Genomic_DNA"/>
</dbReference>
<comment type="caution">
    <text evidence="1">The sequence shown here is derived from an EMBL/GenBank/DDBJ whole genome shotgun (WGS) entry which is preliminary data.</text>
</comment>
<evidence type="ECO:0008006" key="3">
    <source>
        <dbReference type="Google" id="ProtNLM"/>
    </source>
</evidence>
<organism evidence="1 2">
    <name type="scientific">Halodurantibacterium flavum</name>
    <dbReference type="NCBI Taxonomy" id="1382802"/>
    <lineage>
        <taxon>Bacteria</taxon>
        <taxon>Pseudomonadati</taxon>
        <taxon>Pseudomonadota</taxon>
        <taxon>Alphaproteobacteria</taxon>
        <taxon>Rhodobacterales</taxon>
        <taxon>Paracoccaceae</taxon>
        <taxon>Halodurantibacterium</taxon>
    </lineage>
</organism>
<protein>
    <recommendedName>
        <fullName evidence="3">Rhodanese-like domain-containing protein</fullName>
    </recommendedName>
</protein>
<accession>A0ABW4S081</accession>
<reference evidence="2" key="1">
    <citation type="journal article" date="2019" name="Int. J. Syst. Evol. Microbiol.">
        <title>The Global Catalogue of Microorganisms (GCM) 10K type strain sequencing project: providing services to taxonomists for standard genome sequencing and annotation.</title>
        <authorList>
            <consortium name="The Broad Institute Genomics Platform"/>
            <consortium name="The Broad Institute Genome Sequencing Center for Infectious Disease"/>
            <person name="Wu L."/>
            <person name="Ma J."/>
        </authorList>
    </citation>
    <scope>NUCLEOTIDE SEQUENCE [LARGE SCALE GENOMIC DNA]</scope>
    <source>
        <strain evidence="2">CGMCC 4.7242</strain>
    </source>
</reference>
<dbReference type="Proteomes" id="UP001597353">
    <property type="component" value="Unassembled WGS sequence"/>
</dbReference>
<gene>
    <name evidence="1" type="ORF">ACFSGJ_02030</name>
</gene>